<evidence type="ECO:0000313" key="1">
    <source>
        <dbReference type="EMBL" id="KAB8198470.1"/>
    </source>
</evidence>
<accession>A0A508B4A4</accession>
<protein>
    <submittedName>
        <fullName evidence="1">DUF2569 family protein</fullName>
    </submittedName>
</protein>
<proteinExistence type="predicted"/>
<reference evidence="1 2" key="1">
    <citation type="submission" date="2019-10" db="EMBL/GenBank/DDBJ databases">
        <title>Lysobacter alkalisoli sp. nov., isolated from saline-alkaline soil.</title>
        <authorList>
            <person name="Sun J.-Q."/>
        </authorList>
    </citation>
    <scope>NUCLEOTIDE SEQUENCE [LARGE SCALE GENOMIC DNA]</scope>
    <source>
        <strain evidence="1 2">KCTC 42381</strain>
    </source>
</reference>
<dbReference type="RefSeq" id="WP_141481009.1">
    <property type="nucleotide sequence ID" value="NZ_VICD02000020.1"/>
</dbReference>
<comment type="caution">
    <text evidence="1">The sequence shown here is derived from an EMBL/GenBank/DDBJ whole genome shotgun (WGS) entry which is preliminary data.</text>
</comment>
<sequence>MDNPYAPARGKQVTWERVEDLRFDLGRSRVSEGPEGLGGWLILVMLGLLSTLLSALPAMRIQLAAIAGGHVAARFDSGSPVYDPLEGALVCGELLATAGIVVGILVLVGLYVAKSRWFPRGYIGLMIYVFAAQVLDHTVALGMGAIGSDEFSERLRGMVPRAVTAAIWICYMLLSKRVRNTFRH</sequence>
<dbReference type="InterPro" id="IPR019690">
    <property type="entry name" value="DUF2569"/>
</dbReference>
<gene>
    <name evidence="1" type="ORF">FKV24_002025</name>
</gene>
<dbReference type="Pfam" id="PF10754">
    <property type="entry name" value="DUF2569"/>
    <property type="match status" value="1"/>
</dbReference>
<dbReference type="Proteomes" id="UP000320431">
    <property type="component" value="Unassembled WGS sequence"/>
</dbReference>
<organism evidence="1 2">
    <name type="scientific">Marilutibacter maris</name>
    <dbReference type="NCBI Taxonomy" id="1605891"/>
    <lineage>
        <taxon>Bacteria</taxon>
        <taxon>Pseudomonadati</taxon>
        <taxon>Pseudomonadota</taxon>
        <taxon>Gammaproteobacteria</taxon>
        <taxon>Lysobacterales</taxon>
        <taxon>Lysobacteraceae</taxon>
        <taxon>Marilutibacter</taxon>
    </lineage>
</organism>
<dbReference type="AlphaFoldDB" id="A0A508B4A4"/>
<name>A0A508B4A4_9GAMM</name>
<evidence type="ECO:0000313" key="2">
    <source>
        <dbReference type="Proteomes" id="UP000320431"/>
    </source>
</evidence>
<dbReference type="EMBL" id="VICD02000020">
    <property type="protein sequence ID" value="KAB8198470.1"/>
    <property type="molecule type" value="Genomic_DNA"/>
</dbReference>